<gene>
    <name evidence="15" type="ORF">JVT61DRAFT_1559</name>
</gene>
<dbReference type="Pfam" id="PF06419">
    <property type="entry name" value="COG6_N"/>
    <property type="match status" value="1"/>
</dbReference>
<comment type="function">
    <text evidence="9">Acts as a component of the peripheral membrane COG complex that is involved in intra-Golgi protein trafficking. COG is located at the cis-Golgi, and regulates tethering of retrograde intra-Golgi vesicles and possibly a number of other membrane trafficking events.</text>
</comment>
<dbReference type="GO" id="GO:0017119">
    <property type="term" value="C:Golgi transport complex"/>
    <property type="evidence" value="ECO:0007669"/>
    <property type="project" value="UniProtKB-UniRule"/>
</dbReference>
<evidence type="ECO:0000256" key="10">
    <source>
        <dbReference type="RuleBase" id="RU365075"/>
    </source>
</evidence>
<organism evidence="15 16">
    <name type="scientific">Boletus reticuloceps</name>
    <dbReference type="NCBI Taxonomy" id="495285"/>
    <lineage>
        <taxon>Eukaryota</taxon>
        <taxon>Fungi</taxon>
        <taxon>Dikarya</taxon>
        <taxon>Basidiomycota</taxon>
        <taxon>Agaricomycotina</taxon>
        <taxon>Agaricomycetes</taxon>
        <taxon>Agaricomycetidae</taxon>
        <taxon>Boletales</taxon>
        <taxon>Boletineae</taxon>
        <taxon>Boletaceae</taxon>
        <taxon>Boletoideae</taxon>
        <taxon>Boletus</taxon>
    </lineage>
</organism>
<name>A0A8I3ABF2_9AGAM</name>
<keyword evidence="16" id="KW-1185">Reference proteome</keyword>
<evidence type="ECO:0000256" key="8">
    <source>
        <dbReference type="ARBA" id="ARBA00031348"/>
    </source>
</evidence>
<dbReference type="PANTHER" id="PTHR21506:SF0">
    <property type="entry name" value="CONSERVED OLIGOMERIC GOLGI COMPLEX SUBUNIT 6"/>
    <property type="match status" value="1"/>
</dbReference>
<dbReference type="InterPro" id="IPR010490">
    <property type="entry name" value="COG6"/>
</dbReference>
<dbReference type="OrthoDB" id="272987at2759"/>
<sequence length="748" mass="83839">MSLAVLPTQHAISSSPAARNLITLRLRKILGITFTDPATTEALQTLSQIYSTPSASVATHTQNADQNAHDDDDDDGWSDLDSKGTTPRGGPSGPVDVPNETASRARKNLQQDLENKLAEGSQHFLKAFGEVDQVRHWFSRSHSADIHTVIFPAYHQKLDDLQHIVAEMRQHCDEAETQLKLTEDASRSLLEQAESLRYERQQVETQRSIVLFFLDRFTLNEDDIEAITSREISLVPRFFSAMNKTERIRSECRVLMSGEDGPTKAGLDVMATTFSYLEQGYDKIHRWLAFEFRRIGMESQLEVTSVMREAIRRLSERPELLSDPLTFLAEARQSTLLALFLDALTRGGPSGLPRPIELHAHDPIRYVGDMLAWVHQAIAAESEFLDSLFGLSGQARMVGAVRTFNGSDEEEWVKELLDSSVVKLCVPLKVRVLQTVRAQESSILSYKVANLLQYYMLTMQRTIGDQSLLSQTLQEITGVSYKYFFDSIEAQGRALHRIPLDLDDPSVSPPHSIIDHAQLLREVMQVYDSSLLSEGSSDPSEASVGFRSILDVMVDPTVTMCAAAAEEKARLRPRWDRAVFVLNCLGYLENVLEPFSFTEDKRQEMREMIEERVRLLEEEHYEGILENASLGDATHTLKTRDPATPLSRLPATEPEALANALSKFSLWLSTPDVISSPRLFPLSSSLLAGQVHRGALRRLVRAYSALCEEVRAESARGKYVAGSVVLGRERPFGQVELLRQIVGLEDES</sequence>
<comment type="subcellular location">
    <subcellularLocation>
        <location evidence="1 10">Golgi apparatus membrane</location>
        <topology evidence="1 10">Peripheral membrane protein</topology>
    </subcellularLocation>
</comment>
<keyword evidence="6 10" id="KW-0333">Golgi apparatus</keyword>
<protein>
    <recommendedName>
        <fullName evidence="3 10">Conserved oligomeric Golgi complex subunit 6</fullName>
        <shortName evidence="10">COG complex subunit 6</shortName>
    </recommendedName>
    <alternativeName>
        <fullName evidence="8 10">Component of oligomeric Golgi complex 6</fullName>
    </alternativeName>
</protein>
<reference evidence="15" key="1">
    <citation type="submission" date="2021-03" db="EMBL/GenBank/DDBJ databases">
        <title>Evolutionary innovations through gain and loss of genes in the ectomycorrhizal Boletales.</title>
        <authorList>
            <person name="Wu G."/>
            <person name="Miyauchi S."/>
            <person name="Morin E."/>
            <person name="Yang Z.-L."/>
            <person name="Xu J."/>
            <person name="Martin F.M."/>
        </authorList>
    </citation>
    <scope>NUCLEOTIDE SEQUENCE</scope>
    <source>
        <strain evidence="15">BR01</strain>
    </source>
</reference>
<evidence type="ECO:0000256" key="4">
    <source>
        <dbReference type="ARBA" id="ARBA00022448"/>
    </source>
</evidence>
<evidence type="ECO:0000259" key="14">
    <source>
        <dbReference type="Pfam" id="PF20653"/>
    </source>
</evidence>
<keyword evidence="5 10" id="KW-0653">Protein transport</keyword>
<dbReference type="PANTHER" id="PTHR21506">
    <property type="entry name" value="COMPONENT OF OLIGOMERIC GOLGI COMPLEX 6"/>
    <property type="match status" value="1"/>
</dbReference>
<evidence type="ECO:0000256" key="12">
    <source>
        <dbReference type="SAM" id="MobiDB-lite"/>
    </source>
</evidence>
<evidence type="ECO:0000256" key="9">
    <source>
        <dbReference type="ARBA" id="ARBA00043873"/>
    </source>
</evidence>
<keyword evidence="11" id="KW-0175">Coiled coil</keyword>
<feature type="domain" description="Conserved oligomeric complex COG6 N-terminal" evidence="13">
    <location>
        <begin position="154"/>
        <end position="229"/>
    </location>
</feature>
<dbReference type="InterPro" id="IPR048369">
    <property type="entry name" value="COG6_C"/>
</dbReference>
<dbReference type="GO" id="GO:0000139">
    <property type="term" value="C:Golgi membrane"/>
    <property type="evidence" value="ECO:0007669"/>
    <property type="project" value="UniProtKB-SubCell"/>
</dbReference>
<feature type="domain" description="Conserved Oligomeric Golgi complex subunit 6 C-terminal" evidence="14">
    <location>
        <begin position="264"/>
        <end position="710"/>
    </location>
</feature>
<dbReference type="GO" id="GO:0015031">
    <property type="term" value="P:protein transport"/>
    <property type="evidence" value="ECO:0007669"/>
    <property type="project" value="UniProtKB-KW"/>
</dbReference>
<dbReference type="SMART" id="SM01087">
    <property type="entry name" value="COG6"/>
    <property type="match status" value="1"/>
</dbReference>
<dbReference type="GO" id="GO:0006891">
    <property type="term" value="P:intra-Golgi vesicle-mediated transport"/>
    <property type="evidence" value="ECO:0007669"/>
    <property type="project" value="UniProtKB-UniRule"/>
</dbReference>
<dbReference type="Pfam" id="PF20653">
    <property type="entry name" value="COG6_C"/>
    <property type="match status" value="1"/>
</dbReference>
<evidence type="ECO:0000313" key="16">
    <source>
        <dbReference type="Proteomes" id="UP000683000"/>
    </source>
</evidence>
<evidence type="ECO:0000313" key="15">
    <source>
        <dbReference type="EMBL" id="KAG6376581.1"/>
    </source>
</evidence>
<evidence type="ECO:0000256" key="7">
    <source>
        <dbReference type="ARBA" id="ARBA00023136"/>
    </source>
</evidence>
<comment type="caution">
    <text evidence="15">The sequence shown here is derived from an EMBL/GenBank/DDBJ whole genome shotgun (WGS) entry which is preliminary data.</text>
</comment>
<evidence type="ECO:0000256" key="3">
    <source>
        <dbReference type="ARBA" id="ARBA00020973"/>
    </source>
</evidence>
<comment type="subunit">
    <text evidence="10">Component of the conserved oligomeric Golgi complex.</text>
</comment>
<feature type="coiled-coil region" evidence="11">
    <location>
        <begin position="158"/>
        <end position="206"/>
    </location>
</feature>
<keyword evidence="4 10" id="KW-0813">Transport</keyword>
<evidence type="ECO:0000256" key="2">
    <source>
        <dbReference type="ARBA" id="ARBA00011023"/>
    </source>
</evidence>
<dbReference type="EMBL" id="JAGFBS010000011">
    <property type="protein sequence ID" value="KAG6376581.1"/>
    <property type="molecule type" value="Genomic_DNA"/>
</dbReference>
<evidence type="ECO:0000256" key="11">
    <source>
        <dbReference type="SAM" id="Coils"/>
    </source>
</evidence>
<dbReference type="InterPro" id="IPR048368">
    <property type="entry name" value="COG6_N"/>
</dbReference>
<evidence type="ECO:0000256" key="5">
    <source>
        <dbReference type="ARBA" id="ARBA00022927"/>
    </source>
</evidence>
<feature type="region of interest" description="Disordered" evidence="12">
    <location>
        <begin position="57"/>
        <end position="106"/>
    </location>
</feature>
<evidence type="ECO:0000259" key="13">
    <source>
        <dbReference type="Pfam" id="PF06419"/>
    </source>
</evidence>
<dbReference type="AlphaFoldDB" id="A0A8I3ABF2"/>
<evidence type="ECO:0000256" key="1">
    <source>
        <dbReference type="ARBA" id="ARBA00004395"/>
    </source>
</evidence>
<accession>A0A8I3ABF2</accession>
<evidence type="ECO:0000256" key="6">
    <source>
        <dbReference type="ARBA" id="ARBA00023034"/>
    </source>
</evidence>
<keyword evidence="7 10" id="KW-0472">Membrane</keyword>
<proteinExistence type="inferred from homology"/>
<dbReference type="Proteomes" id="UP000683000">
    <property type="component" value="Unassembled WGS sequence"/>
</dbReference>
<comment type="function">
    <text evidence="10">Acts as component of the peripheral membrane COG complex that is involved in intra-Golgi protein trafficking. COG is located at the cis-Golgi, and regulates tethering of retrograde intra-Golgi vesicles and possibly a number of other membrane trafficking events.</text>
</comment>
<comment type="similarity">
    <text evidence="2 10">Belongs to the COG6 family.</text>
</comment>